<dbReference type="EMBL" id="CP001323">
    <property type="protein sequence ID" value="ACO60723.1"/>
    <property type="molecule type" value="Genomic_DNA"/>
</dbReference>
<dbReference type="RefSeq" id="XP_002499465.1">
    <property type="nucleotide sequence ID" value="XM_002499419.1"/>
</dbReference>
<dbReference type="KEGG" id="mis:MICPUN_56387"/>
<accession>C1DZX6</accession>
<keyword evidence="2" id="KW-1185">Reference proteome</keyword>
<name>C1DZX6_MICCC</name>
<reference evidence="1 2" key="1">
    <citation type="journal article" date="2009" name="Science">
        <title>Green evolution and dynamic adaptations revealed by genomes of the marine picoeukaryotes Micromonas.</title>
        <authorList>
            <person name="Worden A.Z."/>
            <person name="Lee J.H."/>
            <person name="Mock T."/>
            <person name="Rouze P."/>
            <person name="Simmons M.P."/>
            <person name="Aerts A.L."/>
            <person name="Allen A.E."/>
            <person name="Cuvelier M.L."/>
            <person name="Derelle E."/>
            <person name="Everett M.V."/>
            <person name="Foulon E."/>
            <person name="Grimwood J."/>
            <person name="Gundlach H."/>
            <person name="Henrissat B."/>
            <person name="Napoli C."/>
            <person name="McDonald S.M."/>
            <person name="Parker M.S."/>
            <person name="Rombauts S."/>
            <person name="Salamov A."/>
            <person name="Von Dassow P."/>
            <person name="Badger J.H."/>
            <person name="Coutinho P.M."/>
            <person name="Demir E."/>
            <person name="Dubchak I."/>
            <person name="Gentemann C."/>
            <person name="Eikrem W."/>
            <person name="Gready J.E."/>
            <person name="John U."/>
            <person name="Lanier W."/>
            <person name="Lindquist E.A."/>
            <person name="Lucas S."/>
            <person name="Mayer K.F."/>
            <person name="Moreau H."/>
            <person name="Not F."/>
            <person name="Otillar R."/>
            <person name="Panaud O."/>
            <person name="Pangilinan J."/>
            <person name="Paulsen I."/>
            <person name="Piegu B."/>
            <person name="Poliakov A."/>
            <person name="Robbens S."/>
            <person name="Schmutz J."/>
            <person name="Toulza E."/>
            <person name="Wyss T."/>
            <person name="Zelensky A."/>
            <person name="Zhou K."/>
            <person name="Armbrust E.V."/>
            <person name="Bhattacharya D."/>
            <person name="Goodenough U.W."/>
            <person name="Van de Peer Y."/>
            <person name="Grigoriev I.V."/>
        </authorList>
    </citation>
    <scope>NUCLEOTIDE SEQUENCE [LARGE SCALE GENOMIC DNA]</scope>
    <source>
        <strain evidence="2">RCC299 / NOUM17</strain>
    </source>
</reference>
<protein>
    <submittedName>
        <fullName evidence="1">Uncharacterized protein</fullName>
    </submittedName>
</protein>
<dbReference type="AlphaFoldDB" id="C1DZX6"/>
<sequence length="314" mass="32430">MTTTPLSLSLPTEFEAAREIAVLDVTQPSKIETRKPKFDALKSTAERVGIYVACNTAAHLAFNGAAGAPPALAALAALRATAPTSVAYGVAMQAAASCASLPAAPSVLLATALAPAAVAACCAPPAASAAALAARAAVFARAAARNLPVGAAWAAEWAAYAATRDALGVRVAETQRVANTHQSSDPRTRFAIGAASIGAVCAAMAPFRAVPWISAQVATRMIRSKVWWYGSYEALKAATNSQATTEIPHPGVLEEREQRVVSAGDAMRRARAVARATATRPKKLREIPRIKRGALMPPGGSVHLNAIHARGFVL</sequence>
<dbReference type="Proteomes" id="UP000002009">
    <property type="component" value="Chromosome 2"/>
</dbReference>
<proteinExistence type="predicted"/>
<gene>
    <name evidence="1" type="ORF">MICPUN_56387</name>
</gene>
<dbReference type="InParanoid" id="C1DZX6"/>
<evidence type="ECO:0000313" key="2">
    <source>
        <dbReference type="Proteomes" id="UP000002009"/>
    </source>
</evidence>
<evidence type="ECO:0000313" key="1">
    <source>
        <dbReference type="EMBL" id="ACO60723.1"/>
    </source>
</evidence>
<organism evidence="1 2">
    <name type="scientific">Micromonas commoda (strain RCC299 / NOUM17 / CCMP2709)</name>
    <name type="common">Picoplanktonic green alga</name>
    <dbReference type="NCBI Taxonomy" id="296587"/>
    <lineage>
        <taxon>Eukaryota</taxon>
        <taxon>Viridiplantae</taxon>
        <taxon>Chlorophyta</taxon>
        <taxon>Mamiellophyceae</taxon>
        <taxon>Mamiellales</taxon>
        <taxon>Mamiellaceae</taxon>
        <taxon>Micromonas</taxon>
    </lineage>
</organism>
<dbReference type="GeneID" id="8240660"/>